<dbReference type="CDD" id="cd06171">
    <property type="entry name" value="Sigma70_r4"/>
    <property type="match status" value="1"/>
</dbReference>
<name>A0ABT1S724_9FIRM</name>
<evidence type="ECO:0000313" key="9">
    <source>
        <dbReference type="Proteomes" id="UP001524478"/>
    </source>
</evidence>
<dbReference type="Pfam" id="PF04542">
    <property type="entry name" value="Sigma70_r2"/>
    <property type="match status" value="1"/>
</dbReference>
<comment type="similarity">
    <text evidence="1">Belongs to the sigma-70 factor family. ECF subfamily.</text>
</comment>
<dbReference type="PANTHER" id="PTHR43133:SF8">
    <property type="entry name" value="RNA POLYMERASE SIGMA FACTOR HI_1459-RELATED"/>
    <property type="match status" value="1"/>
</dbReference>
<dbReference type="Pfam" id="PF08281">
    <property type="entry name" value="Sigma70_r4_2"/>
    <property type="match status" value="1"/>
</dbReference>
<keyword evidence="9" id="KW-1185">Reference proteome</keyword>
<dbReference type="Proteomes" id="UP001524478">
    <property type="component" value="Unassembled WGS sequence"/>
</dbReference>
<dbReference type="Gene3D" id="1.10.1740.10">
    <property type="match status" value="1"/>
</dbReference>
<dbReference type="Gene3D" id="1.10.10.10">
    <property type="entry name" value="Winged helix-like DNA-binding domain superfamily/Winged helix DNA-binding domain"/>
    <property type="match status" value="1"/>
</dbReference>
<dbReference type="InterPro" id="IPR014284">
    <property type="entry name" value="RNA_pol_sigma-70_dom"/>
</dbReference>
<evidence type="ECO:0000259" key="6">
    <source>
        <dbReference type="Pfam" id="PF04542"/>
    </source>
</evidence>
<dbReference type="InterPro" id="IPR039425">
    <property type="entry name" value="RNA_pol_sigma-70-like"/>
</dbReference>
<keyword evidence="5" id="KW-0804">Transcription</keyword>
<dbReference type="InterPro" id="IPR007627">
    <property type="entry name" value="RNA_pol_sigma70_r2"/>
</dbReference>
<keyword evidence="2" id="KW-0805">Transcription regulation</keyword>
<dbReference type="SUPFAM" id="SSF88946">
    <property type="entry name" value="Sigma2 domain of RNA polymerase sigma factors"/>
    <property type="match status" value="1"/>
</dbReference>
<comment type="caution">
    <text evidence="8">The sequence shown here is derived from an EMBL/GenBank/DDBJ whole genome shotgun (WGS) entry which is preliminary data.</text>
</comment>
<dbReference type="RefSeq" id="WP_256310445.1">
    <property type="nucleotide sequence ID" value="NZ_JANGAC010000002.1"/>
</dbReference>
<dbReference type="NCBIfam" id="TIGR02937">
    <property type="entry name" value="sigma70-ECF"/>
    <property type="match status" value="1"/>
</dbReference>
<evidence type="ECO:0000256" key="3">
    <source>
        <dbReference type="ARBA" id="ARBA00023082"/>
    </source>
</evidence>
<dbReference type="SUPFAM" id="SSF88659">
    <property type="entry name" value="Sigma3 and sigma4 domains of RNA polymerase sigma factors"/>
    <property type="match status" value="1"/>
</dbReference>
<keyword evidence="4" id="KW-0238">DNA-binding</keyword>
<evidence type="ECO:0000259" key="7">
    <source>
        <dbReference type="Pfam" id="PF08281"/>
    </source>
</evidence>
<proteinExistence type="inferred from homology"/>
<evidence type="ECO:0000256" key="1">
    <source>
        <dbReference type="ARBA" id="ARBA00010641"/>
    </source>
</evidence>
<dbReference type="InterPro" id="IPR013249">
    <property type="entry name" value="RNA_pol_sigma70_r4_t2"/>
</dbReference>
<dbReference type="PANTHER" id="PTHR43133">
    <property type="entry name" value="RNA POLYMERASE ECF-TYPE SIGMA FACTO"/>
    <property type="match status" value="1"/>
</dbReference>
<evidence type="ECO:0000313" key="8">
    <source>
        <dbReference type="EMBL" id="MCQ4922140.1"/>
    </source>
</evidence>
<dbReference type="InterPro" id="IPR013325">
    <property type="entry name" value="RNA_pol_sigma_r2"/>
</dbReference>
<keyword evidence="3" id="KW-0731">Sigma factor</keyword>
<dbReference type="InterPro" id="IPR013324">
    <property type="entry name" value="RNA_pol_sigma_r3/r4-like"/>
</dbReference>
<accession>A0ABT1S724</accession>
<evidence type="ECO:0000256" key="2">
    <source>
        <dbReference type="ARBA" id="ARBA00023015"/>
    </source>
</evidence>
<gene>
    <name evidence="8" type="ORF">NE686_03515</name>
</gene>
<feature type="domain" description="RNA polymerase sigma-70 region 2" evidence="6">
    <location>
        <begin position="21"/>
        <end position="89"/>
    </location>
</feature>
<evidence type="ECO:0000256" key="4">
    <source>
        <dbReference type="ARBA" id="ARBA00023125"/>
    </source>
</evidence>
<dbReference type="InterPro" id="IPR036388">
    <property type="entry name" value="WH-like_DNA-bd_sf"/>
</dbReference>
<sequence length="185" mass="22011">MLTIYLSMLDTEQERKKMTDLYEDHKYALLMYAKKITGNQSMAEDAVHNAFISIIQKKEKYLNLDCMDFRRSAVIIVRNKCIDILRKQKPFVNKSIEELEIFLESGEEPVDEQVVFESEYELIRKYLNSIDEISKQVLIMKYILDMSYKEIGEELGMTSKHVDTRIMRAKDKVRKLMEKDVRYNE</sequence>
<protein>
    <submittedName>
        <fullName evidence="8">RNA polymerase sigma factor</fullName>
    </submittedName>
</protein>
<evidence type="ECO:0000256" key="5">
    <source>
        <dbReference type="ARBA" id="ARBA00023163"/>
    </source>
</evidence>
<reference evidence="8 9" key="1">
    <citation type="submission" date="2022-06" db="EMBL/GenBank/DDBJ databases">
        <title>Isolation of gut microbiota from human fecal samples.</title>
        <authorList>
            <person name="Pamer E.G."/>
            <person name="Barat B."/>
            <person name="Waligurski E."/>
            <person name="Medina S."/>
            <person name="Paddock L."/>
            <person name="Mostad J."/>
        </authorList>
    </citation>
    <scope>NUCLEOTIDE SEQUENCE [LARGE SCALE GENOMIC DNA]</scope>
    <source>
        <strain evidence="8 9">DFI.7.95</strain>
    </source>
</reference>
<organism evidence="8 9">
    <name type="scientific">Tissierella carlieri</name>
    <dbReference type="NCBI Taxonomy" id="689904"/>
    <lineage>
        <taxon>Bacteria</taxon>
        <taxon>Bacillati</taxon>
        <taxon>Bacillota</taxon>
        <taxon>Tissierellia</taxon>
        <taxon>Tissierellales</taxon>
        <taxon>Tissierellaceae</taxon>
        <taxon>Tissierella</taxon>
    </lineage>
</organism>
<dbReference type="EMBL" id="JANGAC010000002">
    <property type="protein sequence ID" value="MCQ4922140.1"/>
    <property type="molecule type" value="Genomic_DNA"/>
</dbReference>
<feature type="domain" description="RNA polymerase sigma factor 70 region 4 type 2" evidence="7">
    <location>
        <begin position="121"/>
        <end position="172"/>
    </location>
</feature>